<dbReference type="Proteomes" id="UP001408789">
    <property type="component" value="Unassembled WGS sequence"/>
</dbReference>
<name>A0AAP0DD52_9ASTR</name>
<evidence type="ECO:0000313" key="1">
    <source>
        <dbReference type="EMBL" id="KAK9069054.1"/>
    </source>
</evidence>
<gene>
    <name evidence="1" type="ORF">SSX86_013170</name>
</gene>
<dbReference type="InterPro" id="IPR022228">
    <property type="entry name" value="DUF3755"/>
</dbReference>
<keyword evidence="2" id="KW-1185">Reference proteome</keyword>
<dbReference type="PANTHER" id="PTHR14000:SF1">
    <property type="entry name" value="HISTONE H2A DEUBIQUITINASE (DUF3755)"/>
    <property type="match status" value="1"/>
</dbReference>
<reference evidence="1 2" key="1">
    <citation type="submission" date="2024-04" db="EMBL/GenBank/DDBJ databases">
        <title>The reference genome of an endangered Asteraceae, Deinandra increscens subsp. villosa, native to the Central Coast of California.</title>
        <authorList>
            <person name="Guilliams M."/>
            <person name="Hasenstab-Lehman K."/>
            <person name="Meyer R."/>
            <person name="Mcevoy S."/>
        </authorList>
    </citation>
    <scope>NUCLEOTIDE SEQUENCE [LARGE SCALE GENOMIC DNA]</scope>
    <source>
        <tissue evidence="1">Leaf</tissue>
    </source>
</reference>
<proteinExistence type="predicted"/>
<accession>A0AAP0DD52</accession>
<dbReference type="Pfam" id="PF12579">
    <property type="entry name" value="DUF3755"/>
    <property type="match status" value="1"/>
</dbReference>
<comment type="caution">
    <text evidence="1">The sequence shown here is derived from an EMBL/GenBank/DDBJ whole genome shotgun (WGS) entry which is preliminary data.</text>
</comment>
<sequence length="223" mass="24342">MANNSSTRNTAPATTITITATDENIINGGPSAVPTSSAVGPSEHSMVKRYAKVALKLQGKTLNDVALRCRWMTEKAAYQQVKPSSHATNHAQTSIGSDECINDEIAAYQQVKPSSHATNHALLSTSIDCDEDIDDEISYKDIGGAAAQLLEQNDQAIKQILANLSSSKLHENADLESQTRNNINALLYEVLYDMPEMKQSARQLYDFPVLSRVKKSSDFSLLK</sequence>
<organism evidence="1 2">
    <name type="scientific">Deinandra increscens subsp. villosa</name>
    <dbReference type="NCBI Taxonomy" id="3103831"/>
    <lineage>
        <taxon>Eukaryota</taxon>
        <taxon>Viridiplantae</taxon>
        <taxon>Streptophyta</taxon>
        <taxon>Embryophyta</taxon>
        <taxon>Tracheophyta</taxon>
        <taxon>Spermatophyta</taxon>
        <taxon>Magnoliopsida</taxon>
        <taxon>eudicotyledons</taxon>
        <taxon>Gunneridae</taxon>
        <taxon>Pentapetalae</taxon>
        <taxon>asterids</taxon>
        <taxon>campanulids</taxon>
        <taxon>Asterales</taxon>
        <taxon>Asteraceae</taxon>
        <taxon>Asteroideae</taxon>
        <taxon>Heliantheae alliance</taxon>
        <taxon>Madieae</taxon>
        <taxon>Madiinae</taxon>
        <taxon>Deinandra</taxon>
    </lineage>
</organism>
<dbReference type="PANTHER" id="PTHR14000">
    <property type="entry name" value="FINGER CCCH DOMAIN PROTEIN, PUTATIVE (DUF3755)-RELATED"/>
    <property type="match status" value="1"/>
</dbReference>
<evidence type="ECO:0000313" key="2">
    <source>
        <dbReference type="Proteomes" id="UP001408789"/>
    </source>
</evidence>
<dbReference type="AlphaFoldDB" id="A0AAP0DD52"/>
<dbReference type="EMBL" id="JBCNJP010000014">
    <property type="protein sequence ID" value="KAK9069054.1"/>
    <property type="molecule type" value="Genomic_DNA"/>
</dbReference>
<protein>
    <submittedName>
        <fullName evidence="1">Uncharacterized protein</fullName>
    </submittedName>
</protein>